<dbReference type="InterPro" id="IPR004254">
    <property type="entry name" value="AdipoR/HlyIII-related"/>
</dbReference>
<dbReference type="PANTHER" id="PTHR20855">
    <property type="entry name" value="ADIPOR/PROGESTIN RECEPTOR-RELATED"/>
    <property type="match status" value="1"/>
</dbReference>
<organism evidence="6 7">
    <name type="scientific">Stereocaulon virgatum</name>
    <dbReference type="NCBI Taxonomy" id="373712"/>
    <lineage>
        <taxon>Eukaryota</taxon>
        <taxon>Fungi</taxon>
        <taxon>Dikarya</taxon>
        <taxon>Ascomycota</taxon>
        <taxon>Pezizomycotina</taxon>
        <taxon>Lecanoromycetes</taxon>
        <taxon>OSLEUM clade</taxon>
        <taxon>Lecanoromycetidae</taxon>
        <taxon>Lecanorales</taxon>
        <taxon>Lecanorineae</taxon>
        <taxon>Stereocaulaceae</taxon>
        <taxon>Stereocaulon</taxon>
    </lineage>
</organism>
<feature type="transmembrane region" description="Helical" evidence="5">
    <location>
        <begin position="205"/>
        <end position="228"/>
    </location>
</feature>
<keyword evidence="2 5" id="KW-0812">Transmembrane</keyword>
<proteinExistence type="predicted"/>
<accession>A0ABR3ZUR3</accession>
<feature type="transmembrane region" description="Helical" evidence="5">
    <location>
        <begin position="75"/>
        <end position="92"/>
    </location>
</feature>
<evidence type="ECO:0000256" key="3">
    <source>
        <dbReference type="ARBA" id="ARBA00022989"/>
    </source>
</evidence>
<dbReference type="EMBL" id="JBEFKJ010000086">
    <property type="protein sequence ID" value="KAL2036438.1"/>
    <property type="molecule type" value="Genomic_DNA"/>
</dbReference>
<evidence type="ECO:0000313" key="6">
    <source>
        <dbReference type="EMBL" id="KAL2036438.1"/>
    </source>
</evidence>
<feature type="transmembrane region" description="Helical" evidence="5">
    <location>
        <begin position="181"/>
        <end position="199"/>
    </location>
</feature>
<dbReference type="Proteomes" id="UP001590950">
    <property type="component" value="Unassembled WGS sequence"/>
</dbReference>
<dbReference type="PANTHER" id="PTHR20855:SF130">
    <property type="entry name" value="HAEMOLYSIN-III FAMILY PROTEIN"/>
    <property type="match status" value="1"/>
</dbReference>
<evidence type="ECO:0000313" key="7">
    <source>
        <dbReference type="Proteomes" id="UP001590950"/>
    </source>
</evidence>
<feature type="transmembrane region" description="Helical" evidence="5">
    <location>
        <begin position="240"/>
        <end position="258"/>
    </location>
</feature>
<keyword evidence="7" id="KW-1185">Reference proteome</keyword>
<comment type="subcellular location">
    <subcellularLocation>
        <location evidence="1">Membrane</location>
        <topology evidence="1">Multi-pass membrane protein</topology>
    </subcellularLocation>
</comment>
<evidence type="ECO:0000256" key="4">
    <source>
        <dbReference type="ARBA" id="ARBA00023136"/>
    </source>
</evidence>
<evidence type="ECO:0000256" key="2">
    <source>
        <dbReference type="ARBA" id="ARBA00022692"/>
    </source>
</evidence>
<name>A0ABR3ZUR3_9LECA</name>
<keyword evidence="4 5" id="KW-0472">Membrane</keyword>
<dbReference type="Pfam" id="PF03006">
    <property type="entry name" value="HlyIII"/>
    <property type="match status" value="1"/>
</dbReference>
<feature type="transmembrane region" description="Helical" evidence="5">
    <location>
        <begin position="113"/>
        <end position="134"/>
    </location>
</feature>
<comment type="caution">
    <text evidence="6">The sequence shown here is derived from an EMBL/GenBank/DDBJ whole genome shotgun (WGS) entry which is preliminary data.</text>
</comment>
<feature type="transmembrane region" description="Helical" evidence="5">
    <location>
        <begin position="150"/>
        <end position="169"/>
    </location>
</feature>
<reference evidence="6 7" key="1">
    <citation type="submission" date="2024-09" db="EMBL/GenBank/DDBJ databases">
        <title>Rethinking Asexuality: The Enigmatic Case of Functional Sexual Genes in Lepraria (Stereocaulaceae).</title>
        <authorList>
            <person name="Doellman M."/>
            <person name="Sun Y."/>
            <person name="Barcenas-Pena A."/>
            <person name="Lumbsch H.T."/>
            <person name="Grewe F."/>
        </authorList>
    </citation>
    <scope>NUCLEOTIDE SEQUENCE [LARGE SCALE GENOMIC DNA]</scope>
    <source>
        <strain evidence="6 7">Mercado 3170</strain>
    </source>
</reference>
<sequence>MTSAMHAHMIFNLKHIVRDRAKEASTTIHQLVDWDELPTWMQTDPYIRRGYRRQMNSFHTCYESLFYPHNEFVNTWSHLLPAVLYLVMLLGVDIKLFRYELQDVEIKASDMRVVQLYILGTVILLLCSAFFHGTSCHSEAVSKRLLKLDYIGICFGITGTNLSSTYFGLYDHPGLRDVYNAFCLTCALVVLISMMRPGTDGPGATIFRCATFLSLMLSGLVPIVHMLMTQGVDGVRYFPLLDTALMGLCYLAGTVFYVTRWPENCWPEKFDIWGASHQFFHLLVALGQFVFLLGLKKALLLHYV</sequence>
<gene>
    <name evidence="6" type="ORF">N7G274_010839</name>
</gene>
<evidence type="ECO:0000256" key="1">
    <source>
        <dbReference type="ARBA" id="ARBA00004141"/>
    </source>
</evidence>
<evidence type="ECO:0000256" key="5">
    <source>
        <dbReference type="SAM" id="Phobius"/>
    </source>
</evidence>
<keyword evidence="3 5" id="KW-1133">Transmembrane helix</keyword>
<protein>
    <submittedName>
        <fullName evidence="6">Uncharacterized protein</fullName>
    </submittedName>
</protein>
<feature type="transmembrane region" description="Helical" evidence="5">
    <location>
        <begin position="278"/>
        <end position="295"/>
    </location>
</feature>